<evidence type="ECO:0000313" key="3">
    <source>
        <dbReference type="EMBL" id="CAK8691393.1"/>
    </source>
</evidence>
<keyword evidence="2" id="KW-1133">Transmembrane helix</keyword>
<keyword evidence="4" id="KW-1185">Reference proteome</keyword>
<sequence>MSGMVEIEIDIFTTESGGMSRREDEENKDDWFNIILPVMGTCFLLILFFTFYKYVVVVCRKCECCRKCRMCLGDAEEGNRRNGSSENPGFDRTEEVDLPPSYSVVQHNTDVFRVVTEEDTNPVPPSFEVYLETEKLPTYLEIMEQKQREENQRTTSGTGAISNEPVAIVTTRSLTTDTSQHPGRRELPGSHLT</sequence>
<gene>
    <name evidence="3" type="ORF">CVLEPA_LOCUS23954</name>
</gene>
<evidence type="ECO:0000256" key="1">
    <source>
        <dbReference type="SAM" id="MobiDB-lite"/>
    </source>
</evidence>
<reference evidence="3 4" key="1">
    <citation type="submission" date="2024-02" db="EMBL/GenBank/DDBJ databases">
        <authorList>
            <person name="Daric V."/>
            <person name="Darras S."/>
        </authorList>
    </citation>
    <scope>NUCLEOTIDE SEQUENCE [LARGE SCALE GENOMIC DNA]</scope>
</reference>
<dbReference type="EMBL" id="CAWYQH010000119">
    <property type="protein sequence ID" value="CAK8691393.1"/>
    <property type="molecule type" value="Genomic_DNA"/>
</dbReference>
<comment type="caution">
    <text evidence="3">The sequence shown here is derived from an EMBL/GenBank/DDBJ whole genome shotgun (WGS) entry which is preliminary data.</text>
</comment>
<evidence type="ECO:0000313" key="4">
    <source>
        <dbReference type="Proteomes" id="UP001642483"/>
    </source>
</evidence>
<organism evidence="3 4">
    <name type="scientific">Clavelina lepadiformis</name>
    <name type="common">Light-bulb sea squirt</name>
    <name type="synonym">Ascidia lepadiformis</name>
    <dbReference type="NCBI Taxonomy" id="159417"/>
    <lineage>
        <taxon>Eukaryota</taxon>
        <taxon>Metazoa</taxon>
        <taxon>Chordata</taxon>
        <taxon>Tunicata</taxon>
        <taxon>Ascidiacea</taxon>
        <taxon>Aplousobranchia</taxon>
        <taxon>Clavelinidae</taxon>
        <taxon>Clavelina</taxon>
    </lineage>
</organism>
<proteinExistence type="predicted"/>
<feature type="compositionally biased region" description="Basic and acidic residues" evidence="1">
    <location>
        <begin position="183"/>
        <end position="193"/>
    </location>
</feature>
<feature type="compositionally biased region" description="Polar residues" evidence="1">
    <location>
        <begin position="172"/>
        <end position="181"/>
    </location>
</feature>
<feature type="transmembrane region" description="Helical" evidence="2">
    <location>
        <begin position="31"/>
        <end position="52"/>
    </location>
</feature>
<keyword evidence="2" id="KW-0812">Transmembrane</keyword>
<name>A0ABP0GJ23_CLALP</name>
<protein>
    <submittedName>
        <fullName evidence="3">Uncharacterized protein</fullName>
    </submittedName>
</protein>
<accession>A0ABP0GJ23</accession>
<evidence type="ECO:0000256" key="2">
    <source>
        <dbReference type="SAM" id="Phobius"/>
    </source>
</evidence>
<dbReference type="Proteomes" id="UP001642483">
    <property type="component" value="Unassembled WGS sequence"/>
</dbReference>
<feature type="region of interest" description="Disordered" evidence="1">
    <location>
        <begin position="172"/>
        <end position="193"/>
    </location>
</feature>
<keyword evidence="2" id="KW-0472">Membrane</keyword>
<feature type="region of interest" description="Disordered" evidence="1">
    <location>
        <begin position="77"/>
        <end position="96"/>
    </location>
</feature>